<sequence>MFLVGNAFLESFSAWINPQNMDGPGHDSSALVDSGGSGNSAPFDLPDDDGPGSVLHSMFPHANNIDASAGLSARDLRAGKFDPLPLHIAKDLESLPKDQNYSLRSYLGMSGEEELAWEPEDPSGKIYDVGDPPFVTEALKRVTLELGGIESASVTASRNLKALFPKLRVDPEEGISTDDLRAGKFGPLPLQVAKDLECLPRNETYYLKHLVNMEAEGFSLGWEPESDRLPTQTLGEPRISAEVKMLRSQAAAIMPNGMSSLRARQFI</sequence>
<comment type="caution">
    <text evidence="2">The sequence shown here is derived from an EMBL/GenBank/DDBJ whole genome shotgun (WGS) entry which is preliminary data.</text>
</comment>
<evidence type="ECO:0000313" key="2">
    <source>
        <dbReference type="EMBL" id="MUF04482.1"/>
    </source>
</evidence>
<dbReference type="AlphaFoldDB" id="A0A6I3WBA5"/>
<name>A0A6I3WBA5_9PSED</name>
<proteinExistence type="predicted"/>
<evidence type="ECO:0000313" key="3">
    <source>
        <dbReference type="Proteomes" id="UP000438196"/>
    </source>
</evidence>
<evidence type="ECO:0000256" key="1">
    <source>
        <dbReference type="SAM" id="MobiDB-lite"/>
    </source>
</evidence>
<keyword evidence="3" id="KW-1185">Reference proteome</keyword>
<dbReference type="Proteomes" id="UP000438196">
    <property type="component" value="Unassembled WGS sequence"/>
</dbReference>
<dbReference type="EMBL" id="WNNK01000006">
    <property type="protein sequence ID" value="MUF04482.1"/>
    <property type="molecule type" value="Genomic_DNA"/>
</dbReference>
<accession>A0A6I3WBA5</accession>
<reference evidence="2 3" key="1">
    <citation type="submission" date="2019-11" db="EMBL/GenBank/DDBJ databases">
        <title>Pseudomonas karstica sp. nov. and Pseudomonas spelaei sp. nov. from karst caves.</title>
        <authorList>
            <person name="Zeman M."/>
        </authorList>
    </citation>
    <scope>NUCLEOTIDE SEQUENCE [LARGE SCALE GENOMIC DNA]</scope>
    <source>
        <strain evidence="2 3">CCM 7893</strain>
    </source>
</reference>
<protein>
    <submittedName>
        <fullName evidence="2">Uncharacterized protein</fullName>
    </submittedName>
</protein>
<gene>
    <name evidence="2" type="ORF">GNF76_09055</name>
</gene>
<feature type="region of interest" description="Disordered" evidence="1">
    <location>
        <begin position="24"/>
        <end position="49"/>
    </location>
</feature>
<dbReference type="RefSeq" id="WP_155582835.1">
    <property type="nucleotide sequence ID" value="NZ_JBHSTH010000032.1"/>
</dbReference>
<organism evidence="2 3">
    <name type="scientific">Pseudomonas spelaei</name>
    <dbReference type="NCBI Taxonomy" id="1055469"/>
    <lineage>
        <taxon>Bacteria</taxon>
        <taxon>Pseudomonadati</taxon>
        <taxon>Pseudomonadota</taxon>
        <taxon>Gammaproteobacteria</taxon>
        <taxon>Pseudomonadales</taxon>
        <taxon>Pseudomonadaceae</taxon>
        <taxon>Pseudomonas</taxon>
    </lineage>
</organism>